<reference evidence="2 3" key="1">
    <citation type="submission" date="2019-04" db="EMBL/GenBank/DDBJ databases">
        <authorList>
            <person name="Van Vliet M D."/>
        </authorList>
    </citation>
    <scope>NUCLEOTIDE SEQUENCE [LARGE SCALE GENOMIC DNA]</scope>
    <source>
        <strain evidence="2 3">F21</strain>
    </source>
</reference>
<evidence type="ECO:0000313" key="2">
    <source>
        <dbReference type="EMBL" id="VGO19774.1"/>
    </source>
</evidence>
<dbReference type="EMBL" id="CAAHFH010000001">
    <property type="protein sequence ID" value="VGO19774.1"/>
    <property type="molecule type" value="Genomic_DNA"/>
</dbReference>
<accession>A0A6C2UKD5</accession>
<evidence type="ECO:0000313" key="3">
    <source>
        <dbReference type="Proteomes" id="UP000346198"/>
    </source>
</evidence>
<protein>
    <submittedName>
        <fullName evidence="2">Uncharacterized protein</fullName>
    </submittedName>
</protein>
<dbReference type="Proteomes" id="UP000346198">
    <property type="component" value="Unassembled WGS sequence"/>
</dbReference>
<feature type="region of interest" description="Disordered" evidence="1">
    <location>
        <begin position="1"/>
        <end position="20"/>
    </location>
</feature>
<dbReference type="RefSeq" id="WP_136061205.1">
    <property type="nucleotide sequence ID" value="NZ_CAAHFH010000001.1"/>
</dbReference>
<proteinExistence type="predicted"/>
<gene>
    <name evidence="2" type="ORF">SCARR_01833</name>
</gene>
<sequence length="60" mass="6683">MNIKWTAMSGLGPGAWERDDQPLFIPSMHYHSQEHKTGAAKPAEPQPPSSVPERDDRSPD</sequence>
<dbReference type="AlphaFoldDB" id="A0A6C2UKD5"/>
<feature type="region of interest" description="Disordered" evidence="1">
    <location>
        <begin position="28"/>
        <end position="60"/>
    </location>
</feature>
<evidence type="ECO:0000256" key="1">
    <source>
        <dbReference type="SAM" id="MobiDB-lite"/>
    </source>
</evidence>
<organism evidence="2 3">
    <name type="scientific">Pontiella sulfatireligans</name>
    <dbReference type="NCBI Taxonomy" id="2750658"/>
    <lineage>
        <taxon>Bacteria</taxon>
        <taxon>Pseudomonadati</taxon>
        <taxon>Kiritimatiellota</taxon>
        <taxon>Kiritimatiellia</taxon>
        <taxon>Kiritimatiellales</taxon>
        <taxon>Pontiellaceae</taxon>
        <taxon>Pontiella</taxon>
    </lineage>
</organism>
<name>A0A6C2UKD5_9BACT</name>
<keyword evidence="3" id="KW-1185">Reference proteome</keyword>